<keyword evidence="3 7" id="KW-0378">Hydrolase</keyword>
<keyword evidence="2" id="KW-0479">Metal-binding</keyword>
<evidence type="ECO:0000256" key="4">
    <source>
        <dbReference type="ARBA" id="ARBA00022833"/>
    </source>
</evidence>
<dbReference type="RefSeq" id="WP_160902440.1">
    <property type="nucleotide sequence ID" value="NZ_CP102850.1"/>
</dbReference>
<reference evidence="7 8" key="1">
    <citation type="submission" date="2019-11" db="EMBL/GenBank/DDBJ databases">
        <title>Gordonia sp. nov., a novel actinobacterium isolated from mangrove soil in Hainan.</title>
        <authorList>
            <person name="Huang X."/>
            <person name="Xie Y."/>
            <person name="Chu X."/>
            <person name="Xiao K."/>
        </authorList>
    </citation>
    <scope>NUCLEOTIDE SEQUENCE [LARGE SCALE GENOMIC DNA]</scope>
    <source>
        <strain evidence="7 8">HNM0687</strain>
    </source>
</reference>
<dbReference type="InterPro" id="IPR036866">
    <property type="entry name" value="RibonucZ/Hydroxyglut_hydro"/>
</dbReference>
<evidence type="ECO:0000256" key="1">
    <source>
        <dbReference type="ARBA" id="ARBA00001947"/>
    </source>
</evidence>
<evidence type="ECO:0000313" key="8">
    <source>
        <dbReference type="Proteomes" id="UP000475545"/>
    </source>
</evidence>
<organism evidence="7 8">
    <name type="scientific">Gordonia mangrovi</name>
    <dbReference type="NCBI Taxonomy" id="2665643"/>
    <lineage>
        <taxon>Bacteria</taxon>
        <taxon>Bacillati</taxon>
        <taxon>Actinomycetota</taxon>
        <taxon>Actinomycetes</taxon>
        <taxon>Mycobacteriales</taxon>
        <taxon>Gordoniaceae</taxon>
        <taxon>Gordonia</taxon>
    </lineage>
</organism>
<dbReference type="Proteomes" id="UP000475545">
    <property type="component" value="Unassembled WGS sequence"/>
</dbReference>
<accession>A0A6L7GQQ7</accession>
<gene>
    <name evidence="7" type="ORF">GIY30_13045</name>
</gene>
<evidence type="ECO:0000256" key="2">
    <source>
        <dbReference type="ARBA" id="ARBA00022723"/>
    </source>
</evidence>
<dbReference type="InterPro" id="IPR001279">
    <property type="entry name" value="Metallo-B-lactamas"/>
</dbReference>
<dbReference type="Gene3D" id="3.60.15.10">
    <property type="entry name" value="Ribonuclease Z/Hydroxyacylglutathione hydrolase-like"/>
    <property type="match status" value="1"/>
</dbReference>
<dbReference type="PANTHER" id="PTHR46233:SF3">
    <property type="entry name" value="HYDROXYACYLGLUTATHIONE HYDROLASE GLOC"/>
    <property type="match status" value="1"/>
</dbReference>
<keyword evidence="4" id="KW-0862">Zinc</keyword>
<dbReference type="PANTHER" id="PTHR46233">
    <property type="entry name" value="HYDROXYACYLGLUTATHIONE HYDROLASE GLOC"/>
    <property type="match status" value="1"/>
</dbReference>
<dbReference type="CDD" id="cd06262">
    <property type="entry name" value="metallo-hydrolase-like_MBL-fold"/>
    <property type="match status" value="1"/>
</dbReference>
<proteinExistence type="predicted"/>
<dbReference type="SMART" id="SM00849">
    <property type="entry name" value="Lactamase_B"/>
    <property type="match status" value="1"/>
</dbReference>
<dbReference type="InterPro" id="IPR051453">
    <property type="entry name" value="MBL_Glyoxalase_II"/>
</dbReference>
<feature type="domain" description="Metallo-beta-lactamase" evidence="6">
    <location>
        <begin position="12"/>
        <end position="219"/>
    </location>
</feature>
<evidence type="ECO:0000256" key="3">
    <source>
        <dbReference type="ARBA" id="ARBA00022801"/>
    </source>
</evidence>
<dbReference type="EMBL" id="WMBR01000003">
    <property type="protein sequence ID" value="MXP22269.1"/>
    <property type="molecule type" value="Genomic_DNA"/>
</dbReference>
<comment type="caution">
    <text evidence="7">The sequence shown here is derived from an EMBL/GenBank/DDBJ whole genome shotgun (WGS) entry which is preliminary data.</text>
</comment>
<evidence type="ECO:0000259" key="6">
    <source>
        <dbReference type="SMART" id="SM00849"/>
    </source>
</evidence>
<dbReference type="GO" id="GO:0046872">
    <property type="term" value="F:metal ion binding"/>
    <property type="evidence" value="ECO:0007669"/>
    <property type="project" value="UniProtKB-KW"/>
</dbReference>
<sequence length="253" mass="26652">MLITGFPAGMFQTNCYLLANGAGSEAVIIDPGQDAAARVRELLAEYDLTPVAVLLTHGHLDHTWNVTELCDEFSIPAYIHPEDRPMLADPGVGLGQALGGLIGSMEFREPEKVVEFSDGEDVELAGIRISVDLAPGHTKGSVLLGIEVPVGLDEEERAEAADADDSVPEFVPVCFSGDVLFAGSIGRTDLPGGSHQQLLDSIAAKLMPLPDHTQVLPGHGPQTSIGAERAGNPFLVDLPGRGDSTPKKGRFGL</sequence>
<name>A0A6L7GQQ7_9ACTN</name>
<feature type="region of interest" description="Disordered" evidence="5">
    <location>
        <begin position="217"/>
        <end position="253"/>
    </location>
</feature>
<dbReference type="GO" id="GO:0016787">
    <property type="term" value="F:hydrolase activity"/>
    <property type="evidence" value="ECO:0007669"/>
    <property type="project" value="UniProtKB-KW"/>
</dbReference>
<dbReference type="SUPFAM" id="SSF56281">
    <property type="entry name" value="Metallo-hydrolase/oxidoreductase"/>
    <property type="match status" value="1"/>
</dbReference>
<evidence type="ECO:0000313" key="7">
    <source>
        <dbReference type="EMBL" id="MXP22269.1"/>
    </source>
</evidence>
<protein>
    <submittedName>
        <fullName evidence="7">MBL fold metallo-hydrolase</fullName>
    </submittedName>
</protein>
<keyword evidence="8" id="KW-1185">Reference proteome</keyword>
<dbReference type="Pfam" id="PF00753">
    <property type="entry name" value="Lactamase_B"/>
    <property type="match status" value="2"/>
</dbReference>
<dbReference type="AlphaFoldDB" id="A0A6L7GQQ7"/>
<comment type="cofactor">
    <cofactor evidence="1">
        <name>Zn(2+)</name>
        <dbReference type="ChEBI" id="CHEBI:29105"/>
    </cofactor>
</comment>
<evidence type="ECO:0000256" key="5">
    <source>
        <dbReference type="SAM" id="MobiDB-lite"/>
    </source>
</evidence>